<feature type="transmembrane region" description="Helical" evidence="2">
    <location>
        <begin position="228"/>
        <end position="247"/>
    </location>
</feature>
<feature type="transmembrane region" description="Helical" evidence="2">
    <location>
        <begin position="195"/>
        <end position="216"/>
    </location>
</feature>
<evidence type="ECO:0000256" key="1">
    <source>
        <dbReference type="SAM" id="MobiDB-lite"/>
    </source>
</evidence>
<keyword evidence="4" id="KW-1185">Reference proteome</keyword>
<protein>
    <recommendedName>
        <fullName evidence="5">Integral membrane protein TmpA</fullName>
    </recommendedName>
</protein>
<dbReference type="EMBL" id="KV407456">
    <property type="protein sequence ID" value="KZF24335.1"/>
    <property type="molecule type" value="Genomic_DNA"/>
</dbReference>
<dbReference type="PANTHER" id="PTHR33927:SF5">
    <property type="entry name" value="ENZYME, PUTATIVE (AFU_ORTHOLOGUE AFUA_8G01222)-RELATED"/>
    <property type="match status" value="1"/>
</dbReference>
<dbReference type="Proteomes" id="UP000076632">
    <property type="component" value="Unassembled WGS sequence"/>
</dbReference>
<keyword evidence="2" id="KW-0812">Transmembrane</keyword>
<feature type="transmembrane region" description="Helical" evidence="2">
    <location>
        <begin position="69"/>
        <end position="90"/>
    </location>
</feature>
<dbReference type="PANTHER" id="PTHR33927">
    <property type="entry name" value="TRANSMEMBRANE PROTEIN"/>
    <property type="match status" value="1"/>
</dbReference>
<evidence type="ECO:0008006" key="5">
    <source>
        <dbReference type="Google" id="ProtNLM"/>
    </source>
</evidence>
<proteinExistence type="predicted"/>
<dbReference type="STRING" id="1328760.A0A165I3R4"/>
<gene>
    <name evidence="3" type="ORF">L228DRAFT_208882</name>
</gene>
<dbReference type="AlphaFoldDB" id="A0A165I3R4"/>
<feature type="transmembrane region" description="Helical" evidence="2">
    <location>
        <begin position="267"/>
        <end position="287"/>
    </location>
</feature>
<dbReference type="OrthoDB" id="3142841at2759"/>
<organism evidence="3 4">
    <name type="scientific">Xylona heveae (strain CBS 132557 / TC161)</name>
    <dbReference type="NCBI Taxonomy" id="1328760"/>
    <lineage>
        <taxon>Eukaryota</taxon>
        <taxon>Fungi</taxon>
        <taxon>Dikarya</taxon>
        <taxon>Ascomycota</taxon>
        <taxon>Pezizomycotina</taxon>
        <taxon>Xylonomycetes</taxon>
        <taxon>Xylonales</taxon>
        <taxon>Xylonaceae</taxon>
        <taxon>Xylona</taxon>
    </lineage>
</organism>
<dbReference type="InParanoid" id="A0A165I3R4"/>
<feature type="compositionally biased region" description="Polar residues" evidence="1">
    <location>
        <begin position="1"/>
        <end position="10"/>
    </location>
</feature>
<evidence type="ECO:0000256" key="2">
    <source>
        <dbReference type="SAM" id="Phobius"/>
    </source>
</evidence>
<dbReference type="OMA" id="MYRRATM"/>
<reference evidence="3 4" key="1">
    <citation type="journal article" date="2016" name="Fungal Biol.">
        <title>The genome of Xylona heveae provides a window into fungal endophytism.</title>
        <authorList>
            <person name="Gazis R."/>
            <person name="Kuo A."/>
            <person name="Riley R."/>
            <person name="LaButti K."/>
            <person name="Lipzen A."/>
            <person name="Lin J."/>
            <person name="Amirebrahimi M."/>
            <person name="Hesse C.N."/>
            <person name="Spatafora J.W."/>
            <person name="Henrissat B."/>
            <person name="Hainaut M."/>
            <person name="Grigoriev I.V."/>
            <person name="Hibbett D.S."/>
        </authorList>
    </citation>
    <scope>NUCLEOTIDE SEQUENCE [LARGE SCALE GENOMIC DNA]</scope>
    <source>
        <strain evidence="3 4">TC161</strain>
    </source>
</reference>
<keyword evidence="2" id="KW-1133">Transmembrane helix</keyword>
<dbReference type="SUPFAM" id="SSF52343">
    <property type="entry name" value="Ferredoxin reductase-like, C-terminal NADP-linked domain"/>
    <property type="match status" value="1"/>
</dbReference>
<dbReference type="InterPro" id="IPR052979">
    <property type="entry name" value="Adenylate-forming_domain"/>
</dbReference>
<evidence type="ECO:0000313" key="4">
    <source>
        <dbReference type="Proteomes" id="UP000076632"/>
    </source>
</evidence>
<accession>A0A165I3R4</accession>
<dbReference type="GeneID" id="28894918"/>
<sequence length="494" mass="55319">MLSKVPSTEVQKPLPTAAPSHSVKNSIYSSTQISVNSVESFVSEKEPQPLPSKRGTRPVRYLRHTFFTMYRRLFSVVFIANAAVLVALLARKYKSSSNTLKLTDVATATSANLMVSILMRQEHVINLLFVICAAVPRCAPLWIRRRFAKVFHFGGLHSSCGTASVMWFLLFTYTITAQYLTTAGADADAAQRDPATLAVTYLIIALLVAILIFAIPRFRIKAHDSFETVHRFAGWSVLLLFWIHTIIMTNASRRQTEDMSSLGHALVMTPTFWFLIVITISIAYPWLRLRKVAVRSEYLSDHAVRMHFNYKMIFCAGIRISDSPLKEWHAFATIPEPDGSGFSLVMSNAGDWTNRQIQRQPSRLWVRGDPTFNVLRCTPLFERIVVVATGSGIGPCLALQNAKPGQCRMIWSTPNPEDTYGKAIIDAVYNVDPQAIIINTRATGRPDLVALAYRLYLEAQAEAIFVVSNQKVTHKLVYGMESRGIPAYGPIWDS</sequence>
<name>A0A165I3R4_XYLHT</name>
<keyword evidence="2" id="KW-0472">Membrane</keyword>
<dbReference type="InterPro" id="IPR039261">
    <property type="entry name" value="FNR_nucleotide-bd"/>
</dbReference>
<feature type="transmembrane region" description="Helical" evidence="2">
    <location>
        <begin position="125"/>
        <end position="143"/>
    </location>
</feature>
<evidence type="ECO:0000313" key="3">
    <source>
        <dbReference type="EMBL" id="KZF24335.1"/>
    </source>
</evidence>
<dbReference type="RefSeq" id="XP_018189890.1">
    <property type="nucleotide sequence ID" value="XM_018329781.1"/>
</dbReference>
<feature type="region of interest" description="Disordered" evidence="1">
    <location>
        <begin position="1"/>
        <end position="22"/>
    </location>
</feature>
<feature type="transmembrane region" description="Helical" evidence="2">
    <location>
        <begin position="155"/>
        <end position="175"/>
    </location>
</feature>